<feature type="compositionally biased region" description="Acidic residues" evidence="2">
    <location>
        <begin position="195"/>
        <end position="207"/>
    </location>
</feature>
<dbReference type="PROSITE" id="PS50054">
    <property type="entry name" value="TYR_PHOSPHATASE_DUAL"/>
    <property type="match status" value="1"/>
</dbReference>
<dbReference type="STRING" id="6573.A0A210QML6"/>
<dbReference type="PANTHER" id="PTHR46588">
    <property type="entry name" value="SERINE/THREONINE/TYROSINE-INTERACTING PROTEIN"/>
    <property type="match status" value="1"/>
</dbReference>
<feature type="region of interest" description="Disordered" evidence="2">
    <location>
        <begin position="183"/>
        <end position="207"/>
    </location>
</feature>
<comment type="caution">
    <text evidence="5">The sequence shown here is derived from an EMBL/GenBank/DDBJ whole genome shotgun (WGS) entry which is preliminary data.</text>
</comment>
<evidence type="ECO:0000259" key="4">
    <source>
        <dbReference type="PROSITE" id="PS50056"/>
    </source>
</evidence>
<dbReference type="FunFam" id="3.90.190.10:FF:000036">
    <property type="entry name" value="Serine/threonine/tyrosine-interacting protein a"/>
    <property type="match status" value="1"/>
</dbReference>
<dbReference type="InterPro" id="IPR000387">
    <property type="entry name" value="Tyr_Pase_dom"/>
</dbReference>
<dbReference type="Gene3D" id="3.90.190.10">
    <property type="entry name" value="Protein tyrosine phosphatase superfamily"/>
    <property type="match status" value="1"/>
</dbReference>
<organism evidence="5 6">
    <name type="scientific">Mizuhopecten yessoensis</name>
    <name type="common">Japanese scallop</name>
    <name type="synonym">Patinopecten yessoensis</name>
    <dbReference type="NCBI Taxonomy" id="6573"/>
    <lineage>
        <taxon>Eukaryota</taxon>
        <taxon>Metazoa</taxon>
        <taxon>Spiralia</taxon>
        <taxon>Lophotrochozoa</taxon>
        <taxon>Mollusca</taxon>
        <taxon>Bivalvia</taxon>
        <taxon>Autobranchia</taxon>
        <taxon>Pteriomorphia</taxon>
        <taxon>Pectinida</taxon>
        <taxon>Pectinoidea</taxon>
        <taxon>Pectinidae</taxon>
        <taxon>Mizuhopecten</taxon>
    </lineage>
</organism>
<evidence type="ECO:0000313" key="6">
    <source>
        <dbReference type="Proteomes" id="UP000242188"/>
    </source>
</evidence>
<name>A0A210QML6_MIZYE</name>
<dbReference type="PANTHER" id="PTHR46588:SF1">
    <property type="entry name" value="SERINE_THREONINE_TYROSINE-INTERACTING PROTEIN"/>
    <property type="match status" value="1"/>
</dbReference>
<dbReference type="EMBL" id="NEDP02002869">
    <property type="protein sequence ID" value="OWF49979.1"/>
    <property type="molecule type" value="Genomic_DNA"/>
</dbReference>
<proteinExistence type="inferred from homology"/>
<gene>
    <name evidence="5" type="ORF">KP79_PYT10830</name>
</gene>
<dbReference type="InterPro" id="IPR000340">
    <property type="entry name" value="Dual-sp_phosphatase_cat-dom"/>
</dbReference>
<accession>A0A210QML6</accession>
<dbReference type="GO" id="GO:0005654">
    <property type="term" value="C:nucleoplasm"/>
    <property type="evidence" value="ECO:0007669"/>
    <property type="project" value="TreeGrafter"/>
</dbReference>
<keyword evidence="6" id="KW-1185">Reference proteome</keyword>
<feature type="domain" description="Tyrosine specific protein phosphatases" evidence="4">
    <location>
        <begin position="92"/>
        <end position="150"/>
    </location>
</feature>
<dbReference type="CDD" id="cd14522">
    <property type="entry name" value="DSP_STYX"/>
    <property type="match status" value="1"/>
</dbReference>
<dbReference type="AlphaFoldDB" id="A0A210QML6"/>
<protein>
    <submittedName>
        <fullName evidence="5">Serine/threonine/tyrosine-interacting protein</fullName>
    </submittedName>
</protein>
<reference evidence="5 6" key="1">
    <citation type="journal article" date="2017" name="Nat. Ecol. Evol.">
        <title>Scallop genome provides insights into evolution of bilaterian karyotype and development.</title>
        <authorList>
            <person name="Wang S."/>
            <person name="Zhang J."/>
            <person name="Jiao W."/>
            <person name="Li J."/>
            <person name="Xun X."/>
            <person name="Sun Y."/>
            <person name="Guo X."/>
            <person name="Huan P."/>
            <person name="Dong B."/>
            <person name="Zhang L."/>
            <person name="Hu X."/>
            <person name="Sun X."/>
            <person name="Wang J."/>
            <person name="Zhao C."/>
            <person name="Wang Y."/>
            <person name="Wang D."/>
            <person name="Huang X."/>
            <person name="Wang R."/>
            <person name="Lv J."/>
            <person name="Li Y."/>
            <person name="Zhang Z."/>
            <person name="Liu B."/>
            <person name="Lu W."/>
            <person name="Hui Y."/>
            <person name="Liang J."/>
            <person name="Zhou Z."/>
            <person name="Hou R."/>
            <person name="Li X."/>
            <person name="Liu Y."/>
            <person name="Li H."/>
            <person name="Ning X."/>
            <person name="Lin Y."/>
            <person name="Zhao L."/>
            <person name="Xing Q."/>
            <person name="Dou J."/>
            <person name="Li Y."/>
            <person name="Mao J."/>
            <person name="Guo H."/>
            <person name="Dou H."/>
            <person name="Li T."/>
            <person name="Mu C."/>
            <person name="Jiang W."/>
            <person name="Fu Q."/>
            <person name="Fu X."/>
            <person name="Miao Y."/>
            <person name="Liu J."/>
            <person name="Yu Q."/>
            <person name="Li R."/>
            <person name="Liao H."/>
            <person name="Li X."/>
            <person name="Kong Y."/>
            <person name="Jiang Z."/>
            <person name="Chourrout D."/>
            <person name="Li R."/>
            <person name="Bao Z."/>
        </authorList>
    </citation>
    <scope>NUCLEOTIDE SEQUENCE [LARGE SCALE GENOMIC DNA]</scope>
    <source>
        <strain evidence="5 6">PY_sf001</strain>
    </source>
</reference>
<sequence>MDNFMFPQIPKYEAVDWRYVMRRQMQEIVPNLYLGPYAAAMKSQLPSLQQHGITHIVCIRQSIEANFVRPNFPEYFRYLVLDIADCITENIIRFFAQVRDFLNDCFQRGGKALVHGNGGISRSAALVIAFIMETYGLSFRNAFIYVQQRRFCINPNEGFAQQLMEYEPIYRAKLNFQFGDKSRDNSYLKRKHPDDDDSSDDEVKEMK</sequence>
<dbReference type="InterPro" id="IPR020422">
    <property type="entry name" value="TYR_PHOSPHATASE_DUAL_dom"/>
</dbReference>
<dbReference type="PROSITE" id="PS50056">
    <property type="entry name" value="TYR_PHOSPHATASE_2"/>
    <property type="match status" value="1"/>
</dbReference>
<dbReference type="GO" id="GO:0005737">
    <property type="term" value="C:cytoplasm"/>
    <property type="evidence" value="ECO:0007669"/>
    <property type="project" value="TreeGrafter"/>
</dbReference>
<evidence type="ECO:0000259" key="3">
    <source>
        <dbReference type="PROSITE" id="PS50054"/>
    </source>
</evidence>
<dbReference type="Proteomes" id="UP000242188">
    <property type="component" value="Unassembled WGS sequence"/>
</dbReference>
<dbReference type="InterPro" id="IPR029021">
    <property type="entry name" value="Prot-tyrosine_phosphatase-like"/>
</dbReference>
<dbReference type="OrthoDB" id="426001at2759"/>
<evidence type="ECO:0000313" key="5">
    <source>
        <dbReference type="EMBL" id="OWF49979.1"/>
    </source>
</evidence>
<dbReference type="GO" id="GO:0062026">
    <property type="term" value="P:negative regulation of SCF-dependent proteasomal ubiquitin-dependent catabolic process"/>
    <property type="evidence" value="ECO:0007669"/>
    <property type="project" value="TreeGrafter"/>
</dbReference>
<dbReference type="GO" id="GO:1990444">
    <property type="term" value="F:F-box domain binding"/>
    <property type="evidence" value="ECO:0007669"/>
    <property type="project" value="TreeGrafter"/>
</dbReference>
<dbReference type="Pfam" id="PF00782">
    <property type="entry name" value="DSPc"/>
    <property type="match status" value="1"/>
</dbReference>
<evidence type="ECO:0000256" key="2">
    <source>
        <dbReference type="SAM" id="MobiDB-lite"/>
    </source>
</evidence>
<comment type="similarity">
    <text evidence="1">Belongs to the protein-tyrosine phosphatase family. Non-receptor class subfamily.</text>
</comment>
<dbReference type="GO" id="GO:0070372">
    <property type="term" value="P:regulation of ERK1 and ERK2 cascade"/>
    <property type="evidence" value="ECO:0007669"/>
    <property type="project" value="TreeGrafter"/>
</dbReference>
<feature type="domain" description="Tyrosine-protein phosphatase" evidence="3">
    <location>
        <begin position="24"/>
        <end position="172"/>
    </location>
</feature>
<dbReference type="SUPFAM" id="SSF52799">
    <property type="entry name" value="(Phosphotyrosine protein) phosphatases II"/>
    <property type="match status" value="1"/>
</dbReference>
<dbReference type="SMART" id="SM00195">
    <property type="entry name" value="DSPc"/>
    <property type="match status" value="1"/>
</dbReference>
<evidence type="ECO:0000256" key="1">
    <source>
        <dbReference type="ARBA" id="ARBA00009649"/>
    </source>
</evidence>
<dbReference type="InterPro" id="IPR052449">
    <property type="entry name" value="STYX-Interacting_Phosphatase"/>
</dbReference>